<feature type="domain" description="Aminoacyl-transfer RNA synthetases class-II family profile" evidence="14">
    <location>
        <begin position="255"/>
        <end position="496"/>
    </location>
</feature>
<keyword evidence="16" id="KW-1185">Reference proteome</keyword>
<evidence type="ECO:0000256" key="12">
    <source>
        <dbReference type="ARBA" id="ARBA00023146"/>
    </source>
</evidence>
<keyword evidence="5 15" id="KW-0436">Ligase</keyword>
<evidence type="ECO:0000256" key="4">
    <source>
        <dbReference type="ARBA" id="ARBA00022490"/>
    </source>
</evidence>
<dbReference type="PANTHER" id="PTHR11538">
    <property type="entry name" value="PHENYLALANYL-TRNA SYNTHETASE"/>
    <property type="match status" value="1"/>
</dbReference>
<dbReference type="PROSITE" id="PS50862">
    <property type="entry name" value="AA_TRNA_LIGASE_II"/>
    <property type="match status" value="1"/>
</dbReference>
<dbReference type="GO" id="GO:0000049">
    <property type="term" value="F:tRNA binding"/>
    <property type="evidence" value="ECO:0007669"/>
    <property type="project" value="InterPro"/>
</dbReference>
<dbReference type="InterPro" id="IPR002319">
    <property type="entry name" value="Phenylalanyl-tRNA_Synthase"/>
</dbReference>
<dbReference type="STRING" id="399550.Smar_0257"/>
<organism evidence="15 16">
    <name type="scientific">Staphylothermus marinus (strain ATCC 43588 / DSM 3639 / JCM 9404 / F1)</name>
    <dbReference type="NCBI Taxonomy" id="399550"/>
    <lineage>
        <taxon>Archaea</taxon>
        <taxon>Thermoproteota</taxon>
        <taxon>Thermoprotei</taxon>
        <taxon>Desulfurococcales</taxon>
        <taxon>Desulfurococcaceae</taxon>
        <taxon>Staphylothermus</taxon>
    </lineage>
</organism>
<evidence type="ECO:0000256" key="6">
    <source>
        <dbReference type="ARBA" id="ARBA00022723"/>
    </source>
</evidence>
<evidence type="ECO:0000256" key="9">
    <source>
        <dbReference type="ARBA" id="ARBA00022842"/>
    </source>
</evidence>
<dbReference type="GeneID" id="4906559"/>
<dbReference type="GO" id="GO:0005524">
    <property type="term" value="F:ATP binding"/>
    <property type="evidence" value="ECO:0007669"/>
    <property type="project" value="UniProtKB-KW"/>
</dbReference>
<dbReference type="NCBIfam" id="TIGR00468">
    <property type="entry name" value="pheS"/>
    <property type="match status" value="1"/>
</dbReference>
<evidence type="ECO:0000256" key="10">
    <source>
        <dbReference type="ARBA" id="ARBA00022917"/>
    </source>
</evidence>
<keyword evidence="6" id="KW-0479">Metal-binding</keyword>
<evidence type="ECO:0000313" key="16">
    <source>
        <dbReference type="Proteomes" id="UP000000254"/>
    </source>
</evidence>
<dbReference type="Proteomes" id="UP000000254">
    <property type="component" value="Chromosome"/>
</dbReference>
<dbReference type="InterPro" id="IPR036388">
    <property type="entry name" value="WH-like_DNA-bd_sf"/>
</dbReference>
<dbReference type="Gene3D" id="1.10.10.10">
    <property type="entry name" value="Winged helix-like DNA-binding domain superfamily/Winged helix DNA-binding domain"/>
    <property type="match status" value="1"/>
</dbReference>
<dbReference type="CDD" id="cd00496">
    <property type="entry name" value="PheRS_alpha_core"/>
    <property type="match status" value="1"/>
</dbReference>
<sequence>MSQDSDDKYYLPNRQYRIVEVLLSSGSLSVEELARALDEKPENIMRDLAELEAKGLLRVIRKIKQVPVITDEGREVLSSRTPEERVFRVMYRCVGRNVEDFLECVSSEAGIEKQKAQIGFQHLVRNKCLSVMSGVVVVGDEYGCHKAIEEASIIRSALEKIMRGETVGDNIINILKRRRMIRTEKKTIIIVEPSDVLEKLFREGLITRRELLTVVIPKPKDELEKYVIKEFDLTVPPPKPVGGRLNAYIEFLDLVRDILVSMGFEEVKGPHVELEFWNFDALFQAQDHPAREIHDTFFLKMDFKGKVPEELLSRAGKIHERGWGYKWDPIRALRPILRSQTTAVSVRAIYERGEGEYRVFSLDRVFRPETLDAKHAMEFYQLDGVIVGKNVTFKHLLAFFKEFAAALGIREVWFKPGYFPFTEPSVEGFIKHPHLGWIEVFPGGVFRPEVMEILGAPGVRAIAWGIGIDRLAMAVLGLDDIRDLFSKDLDFLQKLPTPILPYFTSKTQGSDVRVVSVPK</sequence>
<dbReference type="SUPFAM" id="SSF55681">
    <property type="entry name" value="Class II aaRS and biotin synthetases"/>
    <property type="match status" value="1"/>
</dbReference>
<keyword evidence="8" id="KW-0067">ATP-binding</keyword>
<dbReference type="GO" id="GO:0006432">
    <property type="term" value="P:phenylalanyl-tRNA aminoacylation"/>
    <property type="evidence" value="ECO:0007669"/>
    <property type="project" value="InterPro"/>
</dbReference>
<dbReference type="GO" id="GO:0003700">
    <property type="term" value="F:DNA-binding transcription factor activity"/>
    <property type="evidence" value="ECO:0007669"/>
    <property type="project" value="InterPro"/>
</dbReference>
<dbReference type="EC" id="6.1.1.20" evidence="3"/>
<evidence type="ECO:0000259" key="14">
    <source>
        <dbReference type="PROSITE" id="PS50862"/>
    </source>
</evidence>
<evidence type="ECO:0000256" key="8">
    <source>
        <dbReference type="ARBA" id="ARBA00022840"/>
    </source>
</evidence>
<gene>
    <name evidence="15" type="ordered locus">Smar_0257</name>
</gene>
<dbReference type="Gene3D" id="3.30.930.10">
    <property type="entry name" value="Bira Bifunctional Protein, Domain 2"/>
    <property type="match status" value="1"/>
</dbReference>
<dbReference type="InterPro" id="IPR036390">
    <property type="entry name" value="WH_DNA-bd_sf"/>
</dbReference>
<reference evidence="16" key="1">
    <citation type="journal article" date="2009" name="BMC Genomics">
        <title>The complete genome sequence of Staphylothermus marinus reveals differences in sulfur metabolism among heterotrophic Crenarchaeota.</title>
        <authorList>
            <person name="Anderson I.J."/>
            <person name="Dharmarajan L."/>
            <person name="Rodriguez J."/>
            <person name="Hooper S."/>
            <person name="Porat I."/>
            <person name="Ulrich L.E."/>
            <person name="Elkins J.G."/>
            <person name="Mavromatis K."/>
            <person name="Sun H."/>
            <person name="Land M."/>
            <person name="Lapidus A."/>
            <person name="Lucas S."/>
            <person name="Barry K."/>
            <person name="Huber H."/>
            <person name="Zhulin I.B."/>
            <person name="Whitman W.B."/>
            <person name="Mukhopadhyay B."/>
            <person name="Woese C."/>
            <person name="Bristow J."/>
            <person name="Kyrpides N."/>
        </authorList>
    </citation>
    <scope>NUCLEOTIDE SEQUENCE [LARGE SCALE GENOMIC DNA]</scope>
    <source>
        <strain evidence="16">ATCC 43588 / DSM 3639 / JCM 9404 / F1</strain>
    </source>
</reference>
<evidence type="ECO:0000256" key="11">
    <source>
        <dbReference type="ARBA" id="ARBA00023015"/>
    </source>
</evidence>
<name>A3DL60_STAMF</name>
<protein>
    <recommendedName>
        <fullName evidence="3">phenylalanine--tRNA ligase</fullName>
        <ecNumber evidence="3">6.1.1.20</ecNumber>
    </recommendedName>
</protein>
<dbReference type="GO" id="GO:0005737">
    <property type="term" value="C:cytoplasm"/>
    <property type="evidence" value="ECO:0007669"/>
    <property type="project" value="UniProtKB-SubCell"/>
</dbReference>
<keyword evidence="11" id="KW-0805">Transcription regulation</keyword>
<dbReference type="InterPro" id="IPR006195">
    <property type="entry name" value="aa-tRNA-synth_II"/>
</dbReference>
<keyword evidence="7" id="KW-0547">Nucleotide-binding</keyword>
<keyword evidence="13" id="KW-0804">Transcription</keyword>
<dbReference type="Pfam" id="PF08220">
    <property type="entry name" value="HTH_DeoR"/>
    <property type="match status" value="1"/>
</dbReference>
<keyword evidence="10" id="KW-0648">Protein biosynthesis</keyword>
<comment type="similarity">
    <text evidence="2">Belongs to the class-II aminoacyl-tRNA synthetase family. Phe-tRNA synthetase alpha subunit type 2 subfamily.</text>
</comment>
<evidence type="ECO:0000313" key="15">
    <source>
        <dbReference type="EMBL" id="ABN69370.1"/>
    </source>
</evidence>
<dbReference type="InterPro" id="IPR004529">
    <property type="entry name" value="Phe-tRNA-synth_IIc_asu"/>
</dbReference>
<dbReference type="AlphaFoldDB" id="A3DL60"/>
<dbReference type="Pfam" id="PF01409">
    <property type="entry name" value="tRNA-synt_2d"/>
    <property type="match status" value="1"/>
</dbReference>
<dbReference type="PANTHER" id="PTHR11538:SF40">
    <property type="entry name" value="PHENYLALANINE--TRNA LIGASE ALPHA SUBUNIT"/>
    <property type="match status" value="1"/>
</dbReference>
<dbReference type="KEGG" id="smr:Smar_0257"/>
<dbReference type="HOGENOM" id="CLU_025086_2_2_2"/>
<evidence type="ECO:0000256" key="13">
    <source>
        <dbReference type="ARBA" id="ARBA00023163"/>
    </source>
</evidence>
<dbReference type="GO" id="GO:0004826">
    <property type="term" value="F:phenylalanine-tRNA ligase activity"/>
    <property type="evidence" value="ECO:0007669"/>
    <property type="project" value="UniProtKB-EC"/>
</dbReference>
<comment type="subcellular location">
    <subcellularLocation>
        <location evidence="1">Cytoplasm</location>
    </subcellularLocation>
</comment>
<dbReference type="InterPro" id="IPR045864">
    <property type="entry name" value="aa-tRNA-synth_II/BPL/LPL"/>
</dbReference>
<dbReference type="OrthoDB" id="372178at2157"/>
<reference evidence="15 16" key="2">
    <citation type="journal article" date="2009" name="Stand. Genomic Sci.">
        <title>Complete genome sequence of Staphylothermus marinus Stetter and Fiala 1986 type strain F1.</title>
        <authorList>
            <person name="Anderson I.J."/>
            <person name="Sun H."/>
            <person name="Lapidus A."/>
            <person name="Copeland A."/>
            <person name="Glavina Del Rio T."/>
            <person name="Tice H."/>
            <person name="Dalin E."/>
            <person name="Lucas S."/>
            <person name="Barry K."/>
            <person name="Land M."/>
            <person name="Richardson P."/>
            <person name="Huber H."/>
            <person name="Kyrpides N.C."/>
        </authorList>
    </citation>
    <scope>NUCLEOTIDE SEQUENCE [LARGE SCALE GENOMIC DNA]</scope>
    <source>
        <strain evidence="16">ATCC 43588 / DSM 3639 / JCM 9404 / F1</strain>
    </source>
</reference>
<keyword evidence="4" id="KW-0963">Cytoplasm</keyword>
<evidence type="ECO:0000256" key="2">
    <source>
        <dbReference type="ARBA" id="ARBA00006703"/>
    </source>
</evidence>
<accession>A3DL60</accession>
<evidence type="ECO:0000256" key="5">
    <source>
        <dbReference type="ARBA" id="ARBA00022598"/>
    </source>
</evidence>
<evidence type="ECO:0000256" key="1">
    <source>
        <dbReference type="ARBA" id="ARBA00004496"/>
    </source>
</evidence>
<dbReference type="RefSeq" id="WP_011838561.1">
    <property type="nucleotide sequence ID" value="NC_009033.1"/>
</dbReference>
<dbReference type="NCBIfam" id="NF003210">
    <property type="entry name" value="PRK04172.1"/>
    <property type="match status" value="1"/>
</dbReference>
<dbReference type="SUPFAM" id="SSF46785">
    <property type="entry name" value="Winged helix' DNA-binding domain"/>
    <property type="match status" value="1"/>
</dbReference>
<dbReference type="eggNOG" id="arCOG00410">
    <property type="taxonomic scope" value="Archaea"/>
</dbReference>
<keyword evidence="9" id="KW-0460">Magnesium</keyword>
<dbReference type="EMBL" id="CP000575">
    <property type="protein sequence ID" value="ABN69370.1"/>
    <property type="molecule type" value="Genomic_DNA"/>
</dbReference>
<evidence type="ECO:0000256" key="3">
    <source>
        <dbReference type="ARBA" id="ARBA00012814"/>
    </source>
</evidence>
<dbReference type="GO" id="GO:0046872">
    <property type="term" value="F:metal ion binding"/>
    <property type="evidence" value="ECO:0007669"/>
    <property type="project" value="UniProtKB-KW"/>
</dbReference>
<proteinExistence type="inferred from homology"/>
<evidence type="ECO:0000256" key="7">
    <source>
        <dbReference type="ARBA" id="ARBA00022741"/>
    </source>
</evidence>
<dbReference type="InterPro" id="IPR001034">
    <property type="entry name" value="DeoR_HTH"/>
</dbReference>
<keyword evidence="12" id="KW-0030">Aminoacyl-tRNA synthetase</keyword>